<dbReference type="InterPro" id="IPR019748">
    <property type="entry name" value="FERM_central"/>
</dbReference>
<feature type="domain" description="PH" evidence="4">
    <location>
        <begin position="640"/>
        <end position="734"/>
    </location>
</feature>
<evidence type="ECO:0000256" key="3">
    <source>
        <dbReference type="SAM" id="MobiDB-lite"/>
    </source>
</evidence>
<reference evidence="8" key="1">
    <citation type="submission" date="2025-08" db="UniProtKB">
        <authorList>
            <consortium name="RefSeq"/>
        </authorList>
    </citation>
    <scope>IDENTIFICATION</scope>
    <source>
        <tissue evidence="8">Muscle</tissue>
    </source>
</reference>
<dbReference type="PANTHER" id="PTHR22903">
    <property type="entry name" value="PLEKHH PROTEIN"/>
    <property type="match status" value="1"/>
</dbReference>
<dbReference type="CDD" id="cd14473">
    <property type="entry name" value="FERM_B-lobe"/>
    <property type="match status" value="1"/>
</dbReference>
<dbReference type="InterPro" id="IPR011993">
    <property type="entry name" value="PH-like_dom_sf"/>
</dbReference>
<dbReference type="SUPFAM" id="SSF54236">
    <property type="entry name" value="Ubiquitin-like"/>
    <property type="match status" value="1"/>
</dbReference>
<name>A0ABM1TGK3_LIMPO</name>
<keyword evidence="7" id="KW-1185">Reference proteome</keyword>
<dbReference type="CDD" id="cd13282">
    <property type="entry name" value="PH1_PLEKHH1_PLEKHH2"/>
    <property type="match status" value="1"/>
</dbReference>
<dbReference type="CDD" id="cd17094">
    <property type="entry name" value="FERM_F1_Max1_like"/>
    <property type="match status" value="1"/>
</dbReference>
<dbReference type="GeneID" id="106469811"/>
<sequence length="1470" mass="166409">MWQQDVEINWQKRCHDLERSLQRFREQATRIRGLLKEKLEELEHRVEDAEKRAKFSEEKAKLMEDQHATSDETEQPLDLSKIHLEYEEKNEVISKLEKQVEEQKKFRAEDAKQVEAKAAKIKEWVANKLKDLEQQNQHLKEQNEKCKEQLELLKTRLVQLSHVNHQSTMRQKDRGSTENSYTRSYEGDRLPVETIEPPSPMGIELPSDVFSLTEADINYATNAAMNVSMKKYQACSAPPKVVIERKKYELVGKGGVCVDDFRSEINKSPNFDFESEPMKLDTVTPLPPRSRARNIAVEDFVNSANYTYENISVEQRKVPGPLPRQRVITKHAQEGRGSSHSSSSRSQSPASPQDRYRHTATGSTDPGANSKLLTGKSPITTYGSLDRKLGSRRKFTLTEFRGNNELRRTARTDDELHDYAEIYTPSNDIHYPPPLVQYGEEEEDVRPPTPPIHRCPSWESRIYEIAVNGINVSSDSVLVRAKLESPINNGMNAGEPSPSSSFTDLNIPVYATVKGRASQIRPVPFSEESSYSSDNEDARVVMTVTSSHNNSGETESSTSTSSPGKGGKVVNNVPPGRQNSTSYLKPVVREISSESVLSDDYAIPPDAISSDAFSIDSVEPNSVKNLPVTQSYKKERTKDSIEKSGYLTKLGGKFKTWRKRWFVLKNGVLSYYKTQNDVSRKPQGQIKLNELCRVNRAEGAANFELCTDKRTYYMTAESATTMEDWIRVLQNVLRRHATRLLLSKEENKPTIEGWLTKVKHGHSRRCWCVLIGRMFLYFKTPKDTTPMGQINMRDSRVEEVLHVSDSDEEEETMSRSEFTVGIFSNYQGPTYLLMTNKQEMDAWLYHLTVVSSGENLAGTQYEQLIARLMEVDGDENSVIWRHPLLLFSKENITQPLTTLPSEQLQAEGIKLFKSIQLFISVSLDTSGIDYHVALAQNALLQCLTTPELQNEFFCQLIKQTSRHASHKLGVQQLLLCATQSLFLCDSSSTERTSPTSITSPDRPHSAENKLNPAPFVFVQAWQLLALAIPLFVPKNRTLWYLRAHLERNAETFTEPGRYAAFCQRALERALLNSGRECQPSRMEVLSILLKNPFHHCLPHSIPVHFLNGTYQVVGFDGSSTVEEFIQTINAESGIRDCVQSGFALFTDDPIDKSLEYCLQNSAKLCDVISKWEQALREGHLGKFETTKIVKLTYKNRLCFRQMLKAETDKERLLTAYHVNEEIVQGRFPLSLNLALELAALKAQIEFGDFDSEKVRGSGAPHGDSVHQLKQVAERFFPHRYKETMTEKQLQETIKNKWATLKGRTVLASIMKTNDQLTVWIAVTEDSLVLLDYATMQPFERYPYSSVLTFGGCKDDFMLVVSQPETGNNKEGGATERLIFSMPKPKILDITLLIADYMNAMGRAPTVPPSPQASTLVRLERIRAKIRATSARSAASRPELTLCDSPDLVKMTTEVHTQHSDGKKCCAPEST</sequence>
<dbReference type="Gene3D" id="1.25.40.530">
    <property type="entry name" value="MyTH4 domain"/>
    <property type="match status" value="1"/>
</dbReference>
<feature type="region of interest" description="Disordered" evidence="3">
    <location>
        <begin position="987"/>
        <end position="1006"/>
    </location>
</feature>
<feature type="region of interest" description="Disordered" evidence="3">
    <location>
        <begin position="545"/>
        <end position="581"/>
    </location>
</feature>
<dbReference type="SUPFAM" id="SSF50729">
    <property type="entry name" value="PH domain-like"/>
    <property type="match status" value="2"/>
</dbReference>
<dbReference type="Pfam" id="PF00373">
    <property type="entry name" value="FERM_M"/>
    <property type="match status" value="1"/>
</dbReference>
<dbReference type="Pfam" id="PF00169">
    <property type="entry name" value="PH"/>
    <property type="match status" value="2"/>
</dbReference>
<evidence type="ECO:0000313" key="8">
    <source>
        <dbReference type="RefSeq" id="XP_022255009.1"/>
    </source>
</evidence>
<feature type="domain" description="MyTH4" evidence="6">
    <location>
        <begin position="887"/>
        <end position="1088"/>
    </location>
</feature>
<dbReference type="InterPro" id="IPR000299">
    <property type="entry name" value="FERM_domain"/>
</dbReference>
<feature type="region of interest" description="Disordered" evidence="3">
    <location>
        <begin position="331"/>
        <end position="385"/>
    </location>
</feature>
<dbReference type="PROSITE" id="PS50003">
    <property type="entry name" value="PH_DOMAIN"/>
    <property type="match status" value="2"/>
</dbReference>
<dbReference type="PROSITE" id="PS51016">
    <property type="entry name" value="MYTH4"/>
    <property type="match status" value="1"/>
</dbReference>
<feature type="compositionally biased region" description="Basic and acidic residues" evidence="3">
    <location>
        <begin position="53"/>
        <end position="70"/>
    </location>
</feature>
<dbReference type="InterPro" id="IPR001849">
    <property type="entry name" value="PH_domain"/>
</dbReference>
<organism evidence="7 8">
    <name type="scientific">Limulus polyphemus</name>
    <name type="common">Atlantic horseshoe crab</name>
    <dbReference type="NCBI Taxonomy" id="6850"/>
    <lineage>
        <taxon>Eukaryota</taxon>
        <taxon>Metazoa</taxon>
        <taxon>Ecdysozoa</taxon>
        <taxon>Arthropoda</taxon>
        <taxon>Chelicerata</taxon>
        <taxon>Merostomata</taxon>
        <taxon>Xiphosura</taxon>
        <taxon>Limulidae</taxon>
        <taxon>Limulus</taxon>
    </lineage>
</organism>
<dbReference type="Gene3D" id="2.30.29.30">
    <property type="entry name" value="Pleckstrin-homology domain (PH domain)/Phosphotyrosine-binding domain (PTB)"/>
    <property type="match status" value="3"/>
</dbReference>
<dbReference type="Proteomes" id="UP000694941">
    <property type="component" value="Unplaced"/>
</dbReference>
<dbReference type="SMART" id="SM00233">
    <property type="entry name" value="PH"/>
    <property type="match status" value="2"/>
</dbReference>
<evidence type="ECO:0000256" key="2">
    <source>
        <dbReference type="ARBA" id="ARBA00023054"/>
    </source>
</evidence>
<dbReference type="InterPro" id="IPR019749">
    <property type="entry name" value="Band_41_domain"/>
</dbReference>
<dbReference type="Gene3D" id="1.20.80.10">
    <property type="match status" value="1"/>
</dbReference>
<feature type="compositionally biased region" description="Low complexity" evidence="3">
    <location>
        <begin position="335"/>
        <end position="353"/>
    </location>
</feature>
<dbReference type="Pfam" id="PF00784">
    <property type="entry name" value="MyTH4"/>
    <property type="match status" value="2"/>
</dbReference>
<dbReference type="SMART" id="SM00295">
    <property type="entry name" value="B41"/>
    <property type="match status" value="1"/>
</dbReference>
<protein>
    <submittedName>
        <fullName evidence="8">Uncharacterized protein CG43867-like</fullName>
    </submittedName>
</protein>
<dbReference type="InterPro" id="IPR038185">
    <property type="entry name" value="MyTH4_dom_sf"/>
</dbReference>
<dbReference type="Pfam" id="PF21989">
    <property type="entry name" value="RA_2"/>
    <property type="match status" value="1"/>
</dbReference>
<evidence type="ECO:0000259" key="4">
    <source>
        <dbReference type="PROSITE" id="PS50003"/>
    </source>
</evidence>
<evidence type="ECO:0000313" key="7">
    <source>
        <dbReference type="Proteomes" id="UP000694941"/>
    </source>
</evidence>
<dbReference type="SMART" id="SM00139">
    <property type="entry name" value="MyTH4"/>
    <property type="match status" value="1"/>
</dbReference>
<evidence type="ECO:0000256" key="1">
    <source>
        <dbReference type="ARBA" id="ARBA00022737"/>
    </source>
</evidence>
<dbReference type="InterPro" id="IPR014352">
    <property type="entry name" value="FERM/acyl-CoA-bd_prot_sf"/>
</dbReference>
<keyword evidence="2" id="KW-0175">Coiled coil</keyword>
<feature type="compositionally biased region" description="Low complexity" evidence="3">
    <location>
        <begin position="545"/>
        <end position="563"/>
    </location>
</feature>
<dbReference type="PROSITE" id="PS50057">
    <property type="entry name" value="FERM_3"/>
    <property type="match status" value="1"/>
</dbReference>
<dbReference type="InterPro" id="IPR000857">
    <property type="entry name" value="MyTH4_dom"/>
</dbReference>
<dbReference type="InterPro" id="IPR029071">
    <property type="entry name" value="Ubiquitin-like_domsf"/>
</dbReference>
<feature type="domain" description="PH" evidence="4">
    <location>
        <begin position="748"/>
        <end position="852"/>
    </location>
</feature>
<feature type="region of interest" description="Disordered" evidence="3">
    <location>
        <begin position="53"/>
        <end position="76"/>
    </location>
</feature>
<feature type="compositionally biased region" description="Polar residues" evidence="3">
    <location>
        <begin position="987"/>
        <end position="999"/>
    </location>
</feature>
<dbReference type="SUPFAM" id="SSF47031">
    <property type="entry name" value="Second domain of FERM"/>
    <property type="match status" value="1"/>
</dbReference>
<accession>A0ABM1TGK3</accession>
<evidence type="ECO:0000259" key="5">
    <source>
        <dbReference type="PROSITE" id="PS50057"/>
    </source>
</evidence>
<evidence type="ECO:0000259" key="6">
    <source>
        <dbReference type="PROSITE" id="PS51016"/>
    </source>
</evidence>
<dbReference type="PANTHER" id="PTHR22903:SF8">
    <property type="entry name" value="MAX-1A"/>
    <property type="match status" value="1"/>
</dbReference>
<feature type="domain" description="FERM" evidence="5">
    <location>
        <begin position="1099"/>
        <end position="1470"/>
    </location>
</feature>
<keyword evidence="1" id="KW-0677">Repeat</keyword>
<proteinExistence type="predicted"/>
<feature type="region of interest" description="Disordered" evidence="3">
    <location>
        <begin position="164"/>
        <end position="185"/>
    </location>
</feature>
<gene>
    <name evidence="8" type="primary">LOC106469811</name>
</gene>
<dbReference type="InterPro" id="IPR035963">
    <property type="entry name" value="FERM_2"/>
</dbReference>
<dbReference type="RefSeq" id="XP_022255009.1">
    <property type="nucleotide sequence ID" value="XM_022399301.1"/>
</dbReference>
<dbReference type="Gene3D" id="3.10.20.90">
    <property type="entry name" value="Phosphatidylinositol 3-kinase Catalytic Subunit, Chain A, domain 1"/>
    <property type="match status" value="1"/>
</dbReference>